<sequence>LLFFVLMAFQFLFDGAPKSQLSVQVNKNVVPQDSLENNFDFSTFGKLKVNLGDGNDSGLSFLFNPSSSKGADNSSNDKKISVFGKKSQSSNFNNSTLNNIFSKSYYDDNVKVKDSDTLINNKLTENESDKFFFGKNIFKNEIDKSNGKISNEISSILKNGESSLQSCLEYLKKISIKNICVDSDTIKRVVLIKKSIFNNKLLENVNGDEEEFGVNKNKLYDRNSFDRVSTFKQLSAVKRTLPFNRSDKTTSQNDMDKHKVSKKCNQSINKGKIIVTDYRTAHSKILLLENICLVLEYYTKFVQRRVLPYGCNKDGSFNINLLLKDFKESIADQEYSLPNKLKTEEYLIKTLKYLFSMIHRTKSIRKDLMQQRIKLKNTIQIFGIFARFRIYVSYRLCILNALEFSQKLNNKHLSKSMHSIQKMLYNLAKENKFCDNEVEFSCYGLLMNLHDSNVLLKTNCFKKKNYGI</sequence>
<reference evidence="4" key="1">
    <citation type="submission" date="2024-02" db="UniProtKB">
        <authorList>
            <consortium name="WormBaseParasite"/>
        </authorList>
    </citation>
    <scope>IDENTIFICATION</scope>
</reference>
<dbReference type="GO" id="GO:0006406">
    <property type="term" value="P:mRNA export from nucleus"/>
    <property type="evidence" value="ECO:0007669"/>
    <property type="project" value="TreeGrafter"/>
</dbReference>
<dbReference type="PANTHER" id="PTHR12436">
    <property type="entry name" value="80 KDA MCM3-ASSOCIATED PROTEIN"/>
    <property type="match status" value="1"/>
</dbReference>
<dbReference type="GO" id="GO:0070390">
    <property type="term" value="C:transcription export complex 2"/>
    <property type="evidence" value="ECO:0007669"/>
    <property type="project" value="TreeGrafter"/>
</dbReference>
<evidence type="ECO:0000313" key="4">
    <source>
        <dbReference type="WBParaSite" id="TCONS_00017138.p1"/>
    </source>
</evidence>
<feature type="chain" id="PRO_5042020506" description="SAC3/GANP/THP3 conserved domain-containing protein" evidence="1">
    <location>
        <begin position="16"/>
        <end position="468"/>
    </location>
</feature>
<accession>A0AAF5DSS6</accession>
<dbReference type="WBParaSite" id="TCONS_00017138.p1">
    <property type="protein sequence ID" value="TCONS_00017138.p1"/>
    <property type="gene ID" value="XLOC_011293"/>
</dbReference>
<feature type="domain" description="SAC3/GANP/THP3 conserved" evidence="2">
    <location>
        <begin position="292"/>
        <end position="458"/>
    </location>
</feature>
<evidence type="ECO:0000259" key="2">
    <source>
        <dbReference type="Pfam" id="PF03399"/>
    </source>
</evidence>
<dbReference type="AlphaFoldDB" id="A0AAF5DSS6"/>
<evidence type="ECO:0000256" key="1">
    <source>
        <dbReference type="SAM" id="SignalP"/>
    </source>
</evidence>
<dbReference type="InterPro" id="IPR045107">
    <property type="entry name" value="SAC3/GANP/THP3"/>
</dbReference>
<dbReference type="PANTHER" id="PTHR12436:SF3">
    <property type="entry name" value="GERMINAL-CENTER ASSOCIATED NUCLEAR PROTEIN"/>
    <property type="match status" value="1"/>
</dbReference>
<keyword evidence="1" id="KW-0732">Signal</keyword>
<dbReference type="Pfam" id="PF03399">
    <property type="entry name" value="SAC3_GANP"/>
    <property type="match status" value="1"/>
</dbReference>
<dbReference type="GO" id="GO:0005737">
    <property type="term" value="C:cytoplasm"/>
    <property type="evidence" value="ECO:0007669"/>
    <property type="project" value="TreeGrafter"/>
</dbReference>
<name>A0AAF5DSS6_STRER</name>
<protein>
    <recommendedName>
        <fullName evidence="2">SAC3/GANP/THP3 conserved domain-containing protein</fullName>
    </recommendedName>
</protein>
<keyword evidence="3" id="KW-1185">Reference proteome</keyword>
<proteinExistence type="predicted"/>
<feature type="signal peptide" evidence="1">
    <location>
        <begin position="1"/>
        <end position="15"/>
    </location>
</feature>
<evidence type="ECO:0000313" key="3">
    <source>
        <dbReference type="Proteomes" id="UP000035681"/>
    </source>
</evidence>
<dbReference type="Proteomes" id="UP000035681">
    <property type="component" value="Unplaced"/>
</dbReference>
<dbReference type="Gene3D" id="1.25.40.990">
    <property type="match status" value="1"/>
</dbReference>
<organism evidence="3 4">
    <name type="scientific">Strongyloides stercoralis</name>
    <name type="common">Threadworm</name>
    <dbReference type="NCBI Taxonomy" id="6248"/>
    <lineage>
        <taxon>Eukaryota</taxon>
        <taxon>Metazoa</taxon>
        <taxon>Ecdysozoa</taxon>
        <taxon>Nematoda</taxon>
        <taxon>Chromadorea</taxon>
        <taxon>Rhabditida</taxon>
        <taxon>Tylenchina</taxon>
        <taxon>Panagrolaimomorpha</taxon>
        <taxon>Strongyloidoidea</taxon>
        <taxon>Strongyloididae</taxon>
        <taxon>Strongyloides</taxon>
    </lineage>
</organism>
<dbReference type="InterPro" id="IPR005062">
    <property type="entry name" value="SAC3/GANP/THP3_conserved"/>
</dbReference>